<evidence type="ECO:0000259" key="7">
    <source>
        <dbReference type="Pfam" id="PF08281"/>
    </source>
</evidence>
<dbReference type="PANTHER" id="PTHR43133:SF8">
    <property type="entry name" value="RNA POLYMERASE SIGMA FACTOR HI_1459-RELATED"/>
    <property type="match status" value="1"/>
</dbReference>
<evidence type="ECO:0000256" key="2">
    <source>
        <dbReference type="ARBA" id="ARBA00023015"/>
    </source>
</evidence>
<evidence type="ECO:0000313" key="8">
    <source>
        <dbReference type="EMBL" id="WIM70496.1"/>
    </source>
</evidence>
<dbReference type="SUPFAM" id="SSF88946">
    <property type="entry name" value="Sigma2 domain of RNA polymerase sigma factors"/>
    <property type="match status" value="1"/>
</dbReference>
<reference evidence="8 9" key="1">
    <citation type="submission" date="2023-05" db="EMBL/GenBank/DDBJ databases">
        <title>Corynebacterium suedekumii sp. nov. and Corynebacterium breve sp. nov. isolated from raw cow's milk.</title>
        <authorList>
            <person name="Baer M.K."/>
            <person name="Mehl L."/>
            <person name="Hellmuth R."/>
            <person name="Marke G."/>
            <person name="Lipski A."/>
        </authorList>
    </citation>
    <scope>NUCLEOTIDE SEQUENCE [LARGE SCALE GENOMIC DNA]</scope>
    <source>
        <strain evidence="8 9">LM112</strain>
    </source>
</reference>
<evidence type="ECO:0000313" key="9">
    <source>
        <dbReference type="Proteomes" id="UP001238805"/>
    </source>
</evidence>
<evidence type="ECO:0000256" key="3">
    <source>
        <dbReference type="ARBA" id="ARBA00023082"/>
    </source>
</evidence>
<dbReference type="Gene3D" id="1.10.1740.10">
    <property type="match status" value="1"/>
</dbReference>
<comment type="similarity">
    <text evidence="1">Belongs to the sigma-70 factor family. ECF subfamily.</text>
</comment>
<evidence type="ECO:0000256" key="4">
    <source>
        <dbReference type="ARBA" id="ARBA00023125"/>
    </source>
</evidence>
<feature type="domain" description="RNA polymerase sigma factor 70 region 4 type 2" evidence="7">
    <location>
        <begin position="127"/>
        <end position="177"/>
    </location>
</feature>
<keyword evidence="5" id="KW-0804">Transcription</keyword>
<keyword evidence="4" id="KW-0238">DNA-binding</keyword>
<organism evidence="8 9">
    <name type="scientific">Corynebacterium suedekumii</name>
    <dbReference type="NCBI Taxonomy" id="3049801"/>
    <lineage>
        <taxon>Bacteria</taxon>
        <taxon>Bacillati</taxon>
        <taxon>Actinomycetota</taxon>
        <taxon>Actinomycetes</taxon>
        <taxon>Mycobacteriales</taxon>
        <taxon>Corynebacteriaceae</taxon>
        <taxon>Corynebacterium</taxon>
    </lineage>
</organism>
<evidence type="ECO:0000256" key="5">
    <source>
        <dbReference type="ARBA" id="ARBA00023163"/>
    </source>
</evidence>
<dbReference type="Pfam" id="PF08281">
    <property type="entry name" value="Sigma70_r4_2"/>
    <property type="match status" value="1"/>
</dbReference>
<keyword evidence="9" id="KW-1185">Reference proteome</keyword>
<sequence>MNRSDRADTSAIEAERDLIRRAQGGDQKAFADLASGAQSRMWAVCLSITGNRHDAEDAMQNALTALWKNLPRFVPKARFSTWAYRVASNAALQIVRARRDTPDAEAGFDEPSTDSPVDSQVTSAVVMRRALDELPPEFREVIVLREYAGLSYQEIADHQKVGVQTLKSRINRGRTKLRQALESAGVTHA</sequence>
<dbReference type="InterPro" id="IPR036388">
    <property type="entry name" value="WH-like_DNA-bd_sf"/>
</dbReference>
<dbReference type="NCBIfam" id="TIGR02937">
    <property type="entry name" value="sigma70-ECF"/>
    <property type="match status" value="1"/>
</dbReference>
<dbReference type="Proteomes" id="UP001238805">
    <property type="component" value="Chromosome"/>
</dbReference>
<name>A0ABY8VLI3_9CORY</name>
<dbReference type="InterPro" id="IPR014284">
    <property type="entry name" value="RNA_pol_sigma-70_dom"/>
</dbReference>
<proteinExistence type="inferred from homology"/>
<dbReference type="Pfam" id="PF04542">
    <property type="entry name" value="Sigma70_r2"/>
    <property type="match status" value="1"/>
</dbReference>
<dbReference type="InterPro" id="IPR013324">
    <property type="entry name" value="RNA_pol_sigma_r3/r4-like"/>
</dbReference>
<dbReference type="InterPro" id="IPR039425">
    <property type="entry name" value="RNA_pol_sigma-70-like"/>
</dbReference>
<accession>A0ABY8VLI3</accession>
<keyword evidence="2" id="KW-0805">Transcription regulation</keyword>
<dbReference type="Gene3D" id="1.10.10.10">
    <property type="entry name" value="Winged helix-like DNA-binding domain superfamily/Winged helix DNA-binding domain"/>
    <property type="match status" value="1"/>
</dbReference>
<feature type="domain" description="RNA polymerase sigma-70 region 2" evidence="6">
    <location>
        <begin position="38"/>
        <end position="99"/>
    </location>
</feature>
<evidence type="ECO:0000256" key="1">
    <source>
        <dbReference type="ARBA" id="ARBA00010641"/>
    </source>
</evidence>
<dbReference type="EMBL" id="CP126970">
    <property type="protein sequence ID" value="WIM70496.1"/>
    <property type="molecule type" value="Genomic_DNA"/>
</dbReference>
<gene>
    <name evidence="8" type="ORF">QP029_01110</name>
</gene>
<dbReference type="InterPro" id="IPR007627">
    <property type="entry name" value="RNA_pol_sigma70_r2"/>
</dbReference>
<dbReference type="SUPFAM" id="SSF88659">
    <property type="entry name" value="Sigma3 and sigma4 domains of RNA polymerase sigma factors"/>
    <property type="match status" value="1"/>
</dbReference>
<dbReference type="InterPro" id="IPR013325">
    <property type="entry name" value="RNA_pol_sigma_r2"/>
</dbReference>
<dbReference type="PANTHER" id="PTHR43133">
    <property type="entry name" value="RNA POLYMERASE ECF-TYPE SIGMA FACTO"/>
    <property type="match status" value="1"/>
</dbReference>
<dbReference type="RefSeq" id="WP_284875085.1">
    <property type="nucleotide sequence ID" value="NZ_CP126970.1"/>
</dbReference>
<dbReference type="InterPro" id="IPR013249">
    <property type="entry name" value="RNA_pol_sigma70_r4_t2"/>
</dbReference>
<evidence type="ECO:0000259" key="6">
    <source>
        <dbReference type="Pfam" id="PF04542"/>
    </source>
</evidence>
<dbReference type="CDD" id="cd06171">
    <property type="entry name" value="Sigma70_r4"/>
    <property type="match status" value="1"/>
</dbReference>
<keyword evidence="3" id="KW-0731">Sigma factor</keyword>
<protein>
    <submittedName>
        <fullName evidence="8">Sigma-70 family RNA polymerase sigma factor</fullName>
    </submittedName>
</protein>